<organism evidence="1">
    <name type="scientific">marine sediment metagenome</name>
    <dbReference type="NCBI Taxonomy" id="412755"/>
    <lineage>
        <taxon>unclassified sequences</taxon>
        <taxon>metagenomes</taxon>
        <taxon>ecological metagenomes</taxon>
    </lineage>
</organism>
<gene>
    <name evidence="1" type="ORF">S06H3_20801</name>
</gene>
<evidence type="ECO:0000313" key="1">
    <source>
        <dbReference type="EMBL" id="GAI02390.1"/>
    </source>
</evidence>
<sequence length="44" mass="4837">MAHKDFGCGREECGASTGIDESITFGTGELDDNGYWEYPCEICE</sequence>
<comment type="caution">
    <text evidence="1">The sequence shown here is derived from an EMBL/GenBank/DDBJ whole genome shotgun (WGS) entry which is preliminary data.</text>
</comment>
<proteinExistence type="predicted"/>
<name>X1LJ46_9ZZZZ</name>
<accession>X1LJ46</accession>
<dbReference type="EMBL" id="BARV01010827">
    <property type="protein sequence ID" value="GAI02390.1"/>
    <property type="molecule type" value="Genomic_DNA"/>
</dbReference>
<dbReference type="AlphaFoldDB" id="X1LJ46"/>
<protein>
    <submittedName>
        <fullName evidence="1">Uncharacterized protein</fullName>
    </submittedName>
</protein>
<reference evidence="1" key="1">
    <citation type="journal article" date="2014" name="Front. Microbiol.">
        <title>High frequency of phylogenetically diverse reductive dehalogenase-homologous genes in deep subseafloor sedimentary metagenomes.</title>
        <authorList>
            <person name="Kawai M."/>
            <person name="Futagami T."/>
            <person name="Toyoda A."/>
            <person name="Takaki Y."/>
            <person name="Nishi S."/>
            <person name="Hori S."/>
            <person name="Arai W."/>
            <person name="Tsubouchi T."/>
            <person name="Morono Y."/>
            <person name="Uchiyama I."/>
            <person name="Ito T."/>
            <person name="Fujiyama A."/>
            <person name="Inagaki F."/>
            <person name="Takami H."/>
        </authorList>
    </citation>
    <scope>NUCLEOTIDE SEQUENCE</scope>
    <source>
        <strain evidence="1">Expedition CK06-06</strain>
    </source>
</reference>